<dbReference type="Proteomes" id="UP000316313">
    <property type="component" value="Chromosome"/>
</dbReference>
<proteinExistence type="predicted"/>
<evidence type="ECO:0000313" key="3">
    <source>
        <dbReference type="Proteomes" id="UP000316313"/>
    </source>
</evidence>
<dbReference type="EMBL" id="CP038141">
    <property type="protein sequence ID" value="QDH17375.1"/>
    <property type="molecule type" value="Genomic_DNA"/>
</dbReference>
<feature type="domain" description="ABC-three component systems C-terminal" evidence="1">
    <location>
        <begin position="271"/>
        <end position="396"/>
    </location>
</feature>
<sequence length="402" mass="46691">MTNDHSADDAALGFLYQAQYALLRLWNEAVDDAVIYLETLDDVTLESKGETILEQLKHSLSAKPANLTLTSVNLWKTLKAWIDVLPELDLSKTMLYLVTVADISPKSNLICLLDEAVDRSELLIDLREEAQRVLHERQKAEKEGKRNLPHEARVKACQAFLELTHEKQAKILSKIRLKPNQINIRFIEDELAKRLMSVLSKDRQRIAQRLVEWWNRQIIHAHCGKRTKAINRFELISQYMQSIADVEQDSLVDHFATELPPETYQSHPMIVRQIELIDAQQWQERIVINEWRARESRSRWSTQNPTWREKIVQYDARLIEEWGYKYADMTAACNGLSEDSKRKEGRGLLDWSFYSAPNIIEHLAPSVTSPSYVRGTFHTLSINGDVGWHPDYKRLLDFKKCS</sequence>
<organism evidence="2 3">
    <name type="scientific">Swingsia samuiensis</name>
    <dbReference type="NCBI Taxonomy" id="1293412"/>
    <lineage>
        <taxon>Bacteria</taxon>
        <taxon>Pseudomonadati</taxon>
        <taxon>Pseudomonadota</taxon>
        <taxon>Alphaproteobacteria</taxon>
        <taxon>Acetobacterales</taxon>
        <taxon>Acetobacteraceae</taxon>
        <taxon>Swingsia</taxon>
    </lineage>
</organism>
<gene>
    <name evidence="2" type="ORF">E3D00_07225</name>
</gene>
<name>A0A4Y6UMW2_9PROT</name>
<reference evidence="2 3" key="1">
    <citation type="submission" date="2019-03" db="EMBL/GenBank/DDBJ databases">
        <title>The complete genome sequence of Swingsia samuiensis NBRC107927(T).</title>
        <authorList>
            <person name="Chua K.-O."/>
            <person name="Chan K.-G."/>
            <person name="See-Too W.-S."/>
        </authorList>
    </citation>
    <scope>NUCLEOTIDE SEQUENCE [LARGE SCALE GENOMIC DNA]</scope>
    <source>
        <strain evidence="2 3">AH83</strain>
    </source>
</reference>
<dbReference type="KEGG" id="ssam:E3D00_07225"/>
<accession>A0A4Y6UMW2</accession>
<dbReference type="InterPro" id="IPR046913">
    <property type="entry name" value="ABC-3C_CTD7"/>
</dbReference>
<evidence type="ECO:0000259" key="1">
    <source>
        <dbReference type="Pfam" id="PF20283"/>
    </source>
</evidence>
<evidence type="ECO:0000313" key="2">
    <source>
        <dbReference type="EMBL" id="QDH17375.1"/>
    </source>
</evidence>
<dbReference type="OrthoDB" id="2786695at2"/>
<dbReference type="RefSeq" id="WP_141461266.1">
    <property type="nucleotide sequence ID" value="NZ_CP038141.1"/>
</dbReference>
<protein>
    <recommendedName>
        <fullName evidence="1">ABC-three component systems C-terminal domain-containing protein</fullName>
    </recommendedName>
</protein>
<dbReference type="AlphaFoldDB" id="A0A4Y6UMW2"/>
<keyword evidence="3" id="KW-1185">Reference proteome</keyword>
<dbReference type="Pfam" id="PF20283">
    <property type="entry name" value="CTD7"/>
    <property type="match status" value="1"/>
</dbReference>